<evidence type="ECO:0000313" key="3">
    <source>
        <dbReference type="Proteomes" id="UP000033140"/>
    </source>
</evidence>
<dbReference type="EMBL" id="BACD03000013">
    <property type="protein sequence ID" value="GAO48155.1"/>
    <property type="molecule type" value="Genomic_DNA"/>
</dbReference>
<feature type="region of interest" description="Disordered" evidence="1">
    <location>
        <begin position="206"/>
        <end position="256"/>
    </location>
</feature>
<sequence length="460" mass="47235">MFQLDPRVPSISKRVRVLLHISESLPGSRRSMSRFPGLKLSSSQRTLRPFTYFLFDSPVRVDDALSHLLSTKYRAGLTSYLPHFFQLNNLFTFTMKFAASLLFAVAFLGLTPIDSFAGVTSVAAVSLKAREAMPIPAPAPQRGRGRGGRNRGGNGGGNNNQANQANSSTAAAAASIDAAAAASSSAAANNDAATAASSSADVAAAASSSNNNNNNNNNGGGGGGGNNSDLSLDPANVQSASDSTGQAGSGAEAGQVNSATDPANFINFCTGKTLTNGLQVKGGSCNGVVMGDIPSTSNMISSIITGPSSGEDIQADTTFSINVLVANLAAGQFTNAQTTYYSAPQQLQNGQVLGHTHVTIQDLSGTTNPTAPLDATTFAFFKGINDAGTQQGNGVRELSAVVTGGLAQGCYRVCTMSSASNHQPVLMPVAQRGAQDDCLRFSVGGGCSDLAAKARRRMMM</sequence>
<keyword evidence="3" id="KW-1185">Reference proteome</keyword>
<accession>A0A0E9NFG8</accession>
<comment type="caution">
    <text evidence="2">The sequence shown here is derived from an EMBL/GenBank/DDBJ whole genome shotgun (WGS) entry which is preliminary data.</text>
</comment>
<organism evidence="2 3">
    <name type="scientific">Saitoella complicata (strain BCRC 22490 / CBS 7301 / JCM 7358 / NBRC 10748 / NRRL Y-17804)</name>
    <dbReference type="NCBI Taxonomy" id="698492"/>
    <lineage>
        <taxon>Eukaryota</taxon>
        <taxon>Fungi</taxon>
        <taxon>Dikarya</taxon>
        <taxon>Ascomycota</taxon>
        <taxon>Taphrinomycotina</taxon>
        <taxon>Taphrinomycotina incertae sedis</taxon>
        <taxon>Saitoella</taxon>
    </lineage>
</organism>
<evidence type="ECO:0000256" key="1">
    <source>
        <dbReference type="SAM" id="MobiDB-lite"/>
    </source>
</evidence>
<protein>
    <submittedName>
        <fullName evidence="2">Uncharacterized protein</fullName>
    </submittedName>
</protein>
<feature type="compositionally biased region" description="Polar residues" evidence="1">
    <location>
        <begin position="236"/>
        <end position="246"/>
    </location>
</feature>
<proteinExistence type="predicted"/>
<name>A0A0E9NFG8_SAICN</name>
<dbReference type="PANTHER" id="PTHR34587:SF2">
    <property type="entry name" value="G-PROTEIN COUPLED RECEPTORS FAMILY 1 PROFILE DOMAIN-CONTAINING PROTEIN"/>
    <property type="match status" value="1"/>
</dbReference>
<dbReference type="Proteomes" id="UP000033140">
    <property type="component" value="Unassembled WGS sequence"/>
</dbReference>
<dbReference type="PANTHER" id="PTHR34587">
    <property type="entry name" value="VWFA DOMAIN-CONTAINING PROTEIN"/>
    <property type="match status" value="1"/>
</dbReference>
<dbReference type="AlphaFoldDB" id="A0A0E9NFG8"/>
<reference evidence="2 3" key="3">
    <citation type="journal article" date="2015" name="Genome Announc.">
        <title>Draft Genome Sequence of the Archiascomycetous Yeast Saitoella complicata.</title>
        <authorList>
            <person name="Yamauchi K."/>
            <person name="Kondo S."/>
            <person name="Hamamoto M."/>
            <person name="Takahashi Y."/>
            <person name="Ogura Y."/>
            <person name="Hayashi T."/>
            <person name="Nishida H."/>
        </authorList>
    </citation>
    <scope>NUCLEOTIDE SEQUENCE [LARGE SCALE GENOMIC DNA]</scope>
    <source>
        <strain evidence="2 3">NRRL Y-17804</strain>
    </source>
</reference>
<evidence type="ECO:0000313" key="2">
    <source>
        <dbReference type="EMBL" id="GAO48155.1"/>
    </source>
</evidence>
<feature type="compositionally biased region" description="Low complexity" evidence="1">
    <location>
        <begin position="159"/>
        <end position="168"/>
    </location>
</feature>
<reference evidence="2 3" key="2">
    <citation type="journal article" date="2014" name="J. Gen. Appl. Microbiol.">
        <title>The early diverging ascomycetous budding yeast Saitoella complicata has three histone deacetylases belonging to the Clr6, Hos2, and Rpd3 lineages.</title>
        <authorList>
            <person name="Nishida H."/>
            <person name="Matsumoto T."/>
            <person name="Kondo S."/>
            <person name="Hamamoto M."/>
            <person name="Yoshikawa H."/>
        </authorList>
    </citation>
    <scope>NUCLEOTIDE SEQUENCE [LARGE SCALE GENOMIC DNA]</scope>
    <source>
        <strain evidence="2 3">NRRL Y-17804</strain>
    </source>
</reference>
<reference evidence="2 3" key="1">
    <citation type="journal article" date="2011" name="J. Gen. Appl. Microbiol.">
        <title>Draft genome sequencing of the enigmatic yeast Saitoella complicata.</title>
        <authorList>
            <person name="Nishida H."/>
            <person name="Hamamoto M."/>
            <person name="Sugiyama J."/>
        </authorList>
    </citation>
    <scope>NUCLEOTIDE SEQUENCE [LARGE SCALE GENOMIC DNA]</scope>
    <source>
        <strain evidence="2 3">NRRL Y-17804</strain>
    </source>
</reference>
<feature type="compositionally biased region" description="Low complexity" evidence="1">
    <location>
        <begin position="206"/>
        <end position="217"/>
    </location>
</feature>
<dbReference type="STRING" id="698492.A0A0E9NFG8"/>
<gene>
    <name evidence="2" type="ORF">G7K_2336-t2</name>
</gene>
<dbReference type="OMA" id="FTIQIQV"/>
<dbReference type="InterPro" id="IPR053216">
    <property type="entry name" value="Appressorial_penetr-assoc"/>
</dbReference>
<feature type="region of interest" description="Disordered" evidence="1">
    <location>
        <begin position="135"/>
        <end position="168"/>
    </location>
</feature>